<gene>
    <name evidence="1" type="ORF">KP509_12G089900</name>
</gene>
<protein>
    <submittedName>
        <fullName evidence="1">Uncharacterized protein</fullName>
    </submittedName>
</protein>
<reference evidence="1" key="1">
    <citation type="submission" date="2021-08" db="EMBL/GenBank/DDBJ databases">
        <title>WGS assembly of Ceratopteris richardii.</title>
        <authorList>
            <person name="Marchant D.B."/>
            <person name="Chen G."/>
            <person name="Jenkins J."/>
            <person name="Shu S."/>
            <person name="Leebens-Mack J."/>
            <person name="Grimwood J."/>
            <person name="Schmutz J."/>
            <person name="Soltis P."/>
            <person name="Soltis D."/>
            <person name="Chen Z.-H."/>
        </authorList>
    </citation>
    <scope>NUCLEOTIDE SEQUENCE</scope>
    <source>
        <strain evidence="1">Whitten #5841</strain>
        <tissue evidence="1">Leaf</tissue>
    </source>
</reference>
<sequence length="48" mass="5806">MIFDYWNDFGWDQLIQVPVCGPISRTRMDLQMLHHTLWLFHTKSVLTN</sequence>
<keyword evidence="2" id="KW-1185">Reference proteome</keyword>
<dbReference type="AlphaFoldDB" id="A0A8T2TUC1"/>
<organism evidence="1 2">
    <name type="scientific">Ceratopteris richardii</name>
    <name type="common">Triangle waterfern</name>
    <dbReference type="NCBI Taxonomy" id="49495"/>
    <lineage>
        <taxon>Eukaryota</taxon>
        <taxon>Viridiplantae</taxon>
        <taxon>Streptophyta</taxon>
        <taxon>Embryophyta</taxon>
        <taxon>Tracheophyta</taxon>
        <taxon>Polypodiopsida</taxon>
        <taxon>Polypodiidae</taxon>
        <taxon>Polypodiales</taxon>
        <taxon>Pteridineae</taxon>
        <taxon>Pteridaceae</taxon>
        <taxon>Parkerioideae</taxon>
        <taxon>Ceratopteris</taxon>
    </lineage>
</organism>
<comment type="caution">
    <text evidence="1">The sequence shown here is derived from an EMBL/GenBank/DDBJ whole genome shotgun (WGS) entry which is preliminary data.</text>
</comment>
<dbReference type="EMBL" id="CM035417">
    <property type="protein sequence ID" value="KAH7424099.1"/>
    <property type="molecule type" value="Genomic_DNA"/>
</dbReference>
<evidence type="ECO:0000313" key="1">
    <source>
        <dbReference type="EMBL" id="KAH7424099.1"/>
    </source>
</evidence>
<proteinExistence type="predicted"/>
<name>A0A8T2TUC1_CERRI</name>
<evidence type="ECO:0000313" key="2">
    <source>
        <dbReference type="Proteomes" id="UP000825935"/>
    </source>
</evidence>
<accession>A0A8T2TUC1</accession>
<dbReference type="Proteomes" id="UP000825935">
    <property type="component" value="Chromosome 12"/>
</dbReference>